<feature type="region of interest" description="Disordered" evidence="2">
    <location>
        <begin position="1"/>
        <end position="47"/>
    </location>
</feature>
<dbReference type="AlphaFoldDB" id="A0A9P4QY51"/>
<evidence type="ECO:0008006" key="5">
    <source>
        <dbReference type="Google" id="ProtNLM"/>
    </source>
</evidence>
<dbReference type="OrthoDB" id="3555317at2759"/>
<keyword evidence="1" id="KW-0175">Coiled coil</keyword>
<evidence type="ECO:0000256" key="2">
    <source>
        <dbReference type="SAM" id="MobiDB-lite"/>
    </source>
</evidence>
<organism evidence="3 4">
    <name type="scientific">Polyplosphaeria fusca</name>
    <dbReference type="NCBI Taxonomy" id="682080"/>
    <lineage>
        <taxon>Eukaryota</taxon>
        <taxon>Fungi</taxon>
        <taxon>Dikarya</taxon>
        <taxon>Ascomycota</taxon>
        <taxon>Pezizomycotina</taxon>
        <taxon>Dothideomycetes</taxon>
        <taxon>Pleosporomycetidae</taxon>
        <taxon>Pleosporales</taxon>
        <taxon>Tetraplosphaeriaceae</taxon>
        <taxon>Polyplosphaeria</taxon>
    </lineage>
</organism>
<dbReference type="EMBL" id="ML996132">
    <property type="protein sequence ID" value="KAF2735782.1"/>
    <property type="molecule type" value="Genomic_DNA"/>
</dbReference>
<proteinExistence type="predicted"/>
<feature type="coiled-coil region" evidence="1">
    <location>
        <begin position="60"/>
        <end position="87"/>
    </location>
</feature>
<dbReference type="InterPro" id="IPR046347">
    <property type="entry name" value="bZIP_sf"/>
</dbReference>
<dbReference type="SUPFAM" id="SSF57959">
    <property type="entry name" value="Leucine zipper domain"/>
    <property type="match status" value="1"/>
</dbReference>
<feature type="region of interest" description="Disordered" evidence="2">
    <location>
        <begin position="503"/>
        <end position="564"/>
    </location>
</feature>
<feature type="compositionally biased region" description="Basic and acidic residues" evidence="2">
    <location>
        <begin position="35"/>
        <end position="47"/>
    </location>
</feature>
<dbReference type="PANTHER" id="PTHR40618">
    <property type="entry name" value="B-ZIP TRANSCRIPTION FACTOR (EUROFUNG)-RELATED"/>
    <property type="match status" value="1"/>
</dbReference>
<dbReference type="Proteomes" id="UP000799444">
    <property type="component" value="Unassembled WGS sequence"/>
</dbReference>
<dbReference type="Gene3D" id="1.20.5.170">
    <property type="match status" value="1"/>
</dbReference>
<evidence type="ECO:0000313" key="3">
    <source>
        <dbReference type="EMBL" id="KAF2735782.1"/>
    </source>
</evidence>
<evidence type="ECO:0000313" key="4">
    <source>
        <dbReference type="Proteomes" id="UP000799444"/>
    </source>
</evidence>
<evidence type="ECO:0000256" key="1">
    <source>
        <dbReference type="SAM" id="Coils"/>
    </source>
</evidence>
<name>A0A9P4QY51_9PLEO</name>
<sequence length="686" mass="74848">MTSSESEGKAQPPPRKRSRTSTGSEAAGKKARGRPRVDTTDATAADRRRTQIRLAQRAYRQRKETTISSLKQQAANLQSIIEQMNKSFLRFNDSAVQSGLLSLNPSLALEMKHVTETFVSLAKSAAESSSEGDEDVDGAIDPAAEFYNAATVSRASQDNSLPDHITGSHTDIGWGYSASFAESPPSTADASPQGDVLGSTSFFPPIKNSTFVAAREQSLVRMNRAPLTVAQLLEQSRGPTANQSELPFGMVNMLTGDQTPPNPFAPSTNFFPVNIPTPEITPPITRLSTPLLLPNLPSLSTKSLQSNWTYSHEETTFARRLTRAALETGFHLLSSASIRPAALNYVFRLSLPYMTLDQLRDKFKLLLSRGTDEELDCWDTPFIHLGGAGTWYPAKDEYGNVKQRQNSWTVRSIGPPTAKLARVENAQDPSRNYDLAIDLTGFEGEWFDSDDVQGYLEQEKGCYINPRESFAEVMVEVDNDANAGLSNMVHSKTLDINLDFPTHRRSHSSVSPGLTHTSSSTDSLLTQSHSAASNSTDSLSTQSLTTASSRSESLSTQAPTPPTTAEKAFASEADMPFGLDMSTIPIPDFSKLTSEGDFFEQPLGLDLAPGFDTSFQPTDYNSMAMDMMGVDADIPVVKQKRRRAALVDVSKLIEEIIRHGVCLGRSPGFRRNDVDKAFEAAIIHGS</sequence>
<dbReference type="CDD" id="cd14688">
    <property type="entry name" value="bZIP_YAP"/>
    <property type="match status" value="1"/>
</dbReference>
<dbReference type="PANTHER" id="PTHR40618:SF1">
    <property type="entry name" value="B-ZIP TRANSCRIPTION FACTOR (EUROFUNG)"/>
    <property type="match status" value="1"/>
</dbReference>
<gene>
    <name evidence="3" type="ORF">EJ04DRAFT_511563</name>
</gene>
<reference evidence="3" key="1">
    <citation type="journal article" date="2020" name="Stud. Mycol.">
        <title>101 Dothideomycetes genomes: a test case for predicting lifestyles and emergence of pathogens.</title>
        <authorList>
            <person name="Haridas S."/>
            <person name="Albert R."/>
            <person name="Binder M."/>
            <person name="Bloem J."/>
            <person name="Labutti K."/>
            <person name="Salamov A."/>
            <person name="Andreopoulos B."/>
            <person name="Baker S."/>
            <person name="Barry K."/>
            <person name="Bills G."/>
            <person name="Bluhm B."/>
            <person name="Cannon C."/>
            <person name="Castanera R."/>
            <person name="Culley D."/>
            <person name="Daum C."/>
            <person name="Ezra D."/>
            <person name="Gonzalez J."/>
            <person name="Henrissat B."/>
            <person name="Kuo A."/>
            <person name="Liang C."/>
            <person name="Lipzen A."/>
            <person name="Lutzoni F."/>
            <person name="Magnuson J."/>
            <person name="Mondo S."/>
            <person name="Nolan M."/>
            <person name="Ohm R."/>
            <person name="Pangilinan J."/>
            <person name="Park H.-J."/>
            <person name="Ramirez L."/>
            <person name="Alfaro M."/>
            <person name="Sun H."/>
            <person name="Tritt A."/>
            <person name="Yoshinaga Y."/>
            <person name="Zwiers L.-H."/>
            <person name="Turgeon B."/>
            <person name="Goodwin S."/>
            <person name="Spatafora J."/>
            <person name="Crous P."/>
            <person name="Grigoriev I."/>
        </authorList>
    </citation>
    <scope>NUCLEOTIDE SEQUENCE</scope>
    <source>
        <strain evidence="3">CBS 125425</strain>
    </source>
</reference>
<keyword evidence="4" id="KW-1185">Reference proteome</keyword>
<comment type="caution">
    <text evidence="3">The sequence shown here is derived from an EMBL/GenBank/DDBJ whole genome shotgun (WGS) entry which is preliminary data.</text>
</comment>
<accession>A0A9P4QY51</accession>
<feature type="compositionally biased region" description="Low complexity" evidence="2">
    <location>
        <begin position="514"/>
        <end position="551"/>
    </location>
</feature>
<protein>
    <recommendedName>
        <fullName evidence="5">BZIP domain-containing protein</fullName>
    </recommendedName>
</protein>
<dbReference type="GO" id="GO:0003700">
    <property type="term" value="F:DNA-binding transcription factor activity"/>
    <property type="evidence" value="ECO:0007669"/>
    <property type="project" value="InterPro"/>
</dbReference>